<dbReference type="Proteomes" id="UP001202831">
    <property type="component" value="Unassembled WGS sequence"/>
</dbReference>
<protein>
    <recommendedName>
        <fullName evidence="1">diguanylate cyclase</fullName>
        <ecNumber evidence="1">2.7.7.65</ecNumber>
    </recommendedName>
</protein>
<dbReference type="InterPro" id="IPR050469">
    <property type="entry name" value="Diguanylate_Cyclase"/>
</dbReference>
<dbReference type="Pfam" id="PF00990">
    <property type="entry name" value="GGDEF"/>
    <property type="match status" value="1"/>
</dbReference>
<dbReference type="InterPro" id="IPR000160">
    <property type="entry name" value="GGDEF_dom"/>
</dbReference>
<keyword evidence="4" id="KW-1185">Reference proteome</keyword>
<dbReference type="CDD" id="cd01949">
    <property type="entry name" value="GGDEF"/>
    <property type="match status" value="1"/>
</dbReference>
<evidence type="ECO:0000256" key="1">
    <source>
        <dbReference type="ARBA" id="ARBA00012528"/>
    </source>
</evidence>
<dbReference type="EMBL" id="JAKIKT010000001">
    <property type="protein sequence ID" value="MCL2912987.1"/>
    <property type="molecule type" value="Genomic_DNA"/>
</dbReference>
<dbReference type="NCBIfam" id="TIGR00254">
    <property type="entry name" value="GGDEF"/>
    <property type="match status" value="1"/>
</dbReference>
<evidence type="ECO:0000259" key="2">
    <source>
        <dbReference type="PROSITE" id="PS50887"/>
    </source>
</evidence>
<evidence type="ECO:0000313" key="3">
    <source>
        <dbReference type="EMBL" id="MCL2912987.1"/>
    </source>
</evidence>
<accession>A0ABT0N3G2</accession>
<comment type="caution">
    <text evidence="3">The sequence shown here is derived from an EMBL/GenBank/DDBJ whole genome shotgun (WGS) entry which is preliminary data.</text>
</comment>
<proteinExistence type="predicted"/>
<reference evidence="3 4" key="1">
    <citation type="submission" date="2022-01" db="EMBL/GenBank/DDBJ databases">
        <title>Whole genome-based taxonomy of the Shewanellaceae.</title>
        <authorList>
            <person name="Martin-Rodriguez A.J."/>
        </authorList>
    </citation>
    <scope>NUCLEOTIDE SEQUENCE [LARGE SCALE GENOMIC DNA]</scope>
    <source>
        <strain evidence="3 4">DSM 21332</strain>
    </source>
</reference>
<dbReference type="Gene3D" id="3.30.70.270">
    <property type="match status" value="1"/>
</dbReference>
<name>A0ABT0N3G2_9GAMM</name>
<dbReference type="EC" id="2.7.7.65" evidence="1"/>
<dbReference type="PANTHER" id="PTHR45138">
    <property type="entry name" value="REGULATORY COMPONENTS OF SENSORY TRANSDUCTION SYSTEM"/>
    <property type="match status" value="1"/>
</dbReference>
<dbReference type="SMART" id="SM00267">
    <property type="entry name" value="GGDEF"/>
    <property type="match status" value="1"/>
</dbReference>
<dbReference type="SUPFAM" id="SSF55073">
    <property type="entry name" value="Nucleotide cyclase"/>
    <property type="match status" value="1"/>
</dbReference>
<sequence>MAYGNTTEVYADNQAKKGRIYQMHSGIMPPQAELLSSLQYLHASLEPKDVFDTFAALAGKQLPLSGLQLSFNDTLLEWGEQGSVVLPRPFVWGAQTGVLKYYLYQPVSASQMRFMTQLEFLLQQPMSNALVFAEISRQATVDSLTGLGNRRDFERTVNQAICRAARSESPMSLLILDLDNFKQLNDNYGHETGDLVLTEFGKLLQTTIRSSDQAFRLGGDEFVILVEGDRQGCALLCKRIMARLQSHRVLSGYQVSASLGGTQYKINDDLSSMYRSADKALYKAKKAGRNGYRLAG</sequence>
<gene>
    <name evidence="3" type="ORF">L2725_04205</name>
</gene>
<dbReference type="InterPro" id="IPR029787">
    <property type="entry name" value="Nucleotide_cyclase"/>
</dbReference>
<evidence type="ECO:0000313" key="4">
    <source>
        <dbReference type="Proteomes" id="UP001202831"/>
    </source>
</evidence>
<organism evidence="3 4">
    <name type="scientific">Shewanella corallii</name>
    <dbReference type="NCBI Taxonomy" id="560080"/>
    <lineage>
        <taxon>Bacteria</taxon>
        <taxon>Pseudomonadati</taxon>
        <taxon>Pseudomonadota</taxon>
        <taxon>Gammaproteobacteria</taxon>
        <taxon>Alteromonadales</taxon>
        <taxon>Shewanellaceae</taxon>
        <taxon>Shewanella</taxon>
    </lineage>
</organism>
<dbReference type="PANTHER" id="PTHR45138:SF6">
    <property type="entry name" value="DIGUANYLATE CYCLASE DGCN"/>
    <property type="match status" value="1"/>
</dbReference>
<dbReference type="InterPro" id="IPR043128">
    <property type="entry name" value="Rev_trsase/Diguanyl_cyclase"/>
</dbReference>
<dbReference type="RefSeq" id="WP_249247776.1">
    <property type="nucleotide sequence ID" value="NZ_JAKIKT010000001.1"/>
</dbReference>
<dbReference type="PROSITE" id="PS50887">
    <property type="entry name" value="GGDEF"/>
    <property type="match status" value="1"/>
</dbReference>
<feature type="domain" description="GGDEF" evidence="2">
    <location>
        <begin position="169"/>
        <end position="296"/>
    </location>
</feature>